<comment type="caution">
    <text evidence="3">The sequence shown here is derived from an EMBL/GenBank/DDBJ whole genome shotgun (WGS) entry which is preliminary data.</text>
</comment>
<dbReference type="InParanoid" id="A0A1Y1Y442"/>
<evidence type="ECO:0000256" key="1">
    <source>
        <dbReference type="SAM" id="MobiDB-lite"/>
    </source>
</evidence>
<dbReference type="OrthoDB" id="2567806at2759"/>
<dbReference type="PANTHER" id="PTHR10927:SF2">
    <property type="entry name" value="RESTRICTION OF TELOMERE CAPPING PROTEIN 3"/>
    <property type="match status" value="1"/>
</dbReference>
<evidence type="ECO:0000313" key="4">
    <source>
        <dbReference type="Proteomes" id="UP000193498"/>
    </source>
</evidence>
<dbReference type="InterPro" id="IPR036786">
    <property type="entry name" value="Ribosome_mat_SBDS_N_sf"/>
</dbReference>
<dbReference type="PANTHER" id="PTHR10927">
    <property type="entry name" value="RIBOSOME MATURATION PROTEIN SBDS"/>
    <property type="match status" value="1"/>
</dbReference>
<sequence>MATSQQIVFADKEKSDSEFVVYVNPDIYSKWKSDKSIPITDVVQTFNVYVTRGGGNTGVSETPSHQELDSVFDTANNTAVVEHILLHGSLKGTSRISKPERDFNYSRGSRNVSSNAR</sequence>
<organism evidence="3 4">
    <name type="scientific">Basidiobolus meristosporus CBS 931.73</name>
    <dbReference type="NCBI Taxonomy" id="1314790"/>
    <lineage>
        <taxon>Eukaryota</taxon>
        <taxon>Fungi</taxon>
        <taxon>Fungi incertae sedis</taxon>
        <taxon>Zoopagomycota</taxon>
        <taxon>Entomophthoromycotina</taxon>
        <taxon>Basidiobolomycetes</taxon>
        <taxon>Basidiobolales</taxon>
        <taxon>Basidiobolaceae</taxon>
        <taxon>Basidiobolus</taxon>
    </lineage>
</organism>
<dbReference type="EMBL" id="MCFE01000262">
    <property type="protein sequence ID" value="ORX92739.1"/>
    <property type="molecule type" value="Genomic_DNA"/>
</dbReference>
<dbReference type="Gene3D" id="3.30.1250.10">
    <property type="entry name" value="Ribosome maturation protein SBDS, N-terminal domain"/>
    <property type="match status" value="1"/>
</dbReference>
<dbReference type="FunCoup" id="A0A1Y1Y442">
    <property type="interactions" value="55"/>
</dbReference>
<gene>
    <name evidence="3" type="ORF">K493DRAFT_285475</name>
</gene>
<feature type="compositionally biased region" description="Polar residues" evidence="1">
    <location>
        <begin position="106"/>
        <end position="117"/>
    </location>
</feature>
<reference evidence="3 4" key="1">
    <citation type="submission" date="2016-07" db="EMBL/GenBank/DDBJ databases">
        <title>Pervasive Adenine N6-methylation of Active Genes in Fungi.</title>
        <authorList>
            <consortium name="DOE Joint Genome Institute"/>
            <person name="Mondo S.J."/>
            <person name="Dannebaum R.O."/>
            <person name="Kuo R.C."/>
            <person name="Labutti K."/>
            <person name="Haridas S."/>
            <person name="Kuo A."/>
            <person name="Salamov A."/>
            <person name="Ahrendt S.R."/>
            <person name="Lipzen A."/>
            <person name="Sullivan W."/>
            <person name="Andreopoulos W.B."/>
            <person name="Clum A."/>
            <person name="Lindquist E."/>
            <person name="Daum C."/>
            <person name="Ramamoorthy G.K."/>
            <person name="Gryganskyi A."/>
            <person name="Culley D."/>
            <person name="Magnuson J.K."/>
            <person name="James T.Y."/>
            <person name="O'Malley M.A."/>
            <person name="Stajich J.E."/>
            <person name="Spatafora J.W."/>
            <person name="Visel A."/>
            <person name="Grigoriev I.V."/>
        </authorList>
    </citation>
    <scope>NUCLEOTIDE SEQUENCE [LARGE SCALE GENOMIC DNA]</scope>
    <source>
        <strain evidence="3 4">CBS 931.73</strain>
    </source>
</reference>
<dbReference type="InterPro" id="IPR019783">
    <property type="entry name" value="SDO1/SBDS_N"/>
</dbReference>
<protein>
    <recommendedName>
        <fullName evidence="2">Ribosome maturation protein SDO1/SBDS N-terminal domain-containing protein</fullName>
    </recommendedName>
</protein>
<proteinExistence type="predicted"/>
<dbReference type="AlphaFoldDB" id="A0A1Y1Y442"/>
<feature type="region of interest" description="Disordered" evidence="1">
    <location>
        <begin position="94"/>
        <end position="117"/>
    </location>
</feature>
<keyword evidence="4" id="KW-1185">Reference proteome</keyword>
<feature type="domain" description="Ribosome maturation protein SDO1/SBDS N-terminal" evidence="2">
    <location>
        <begin position="6"/>
        <end position="95"/>
    </location>
</feature>
<dbReference type="SUPFAM" id="SSF89895">
    <property type="entry name" value="FYSH domain"/>
    <property type="match status" value="1"/>
</dbReference>
<evidence type="ECO:0000313" key="3">
    <source>
        <dbReference type="EMBL" id="ORX92739.1"/>
    </source>
</evidence>
<dbReference type="InterPro" id="IPR039100">
    <property type="entry name" value="Sdo1/SBDS-like"/>
</dbReference>
<name>A0A1Y1Y442_9FUNG</name>
<dbReference type="Pfam" id="PF01172">
    <property type="entry name" value="SBDS_N"/>
    <property type="match status" value="1"/>
</dbReference>
<accession>A0A1Y1Y442</accession>
<evidence type="ECO:0000259" key="2">
    <source>
        <dbReference type="Pfam" id="PF01172"/>
    </source>
</evidence>
<dbReference type="Proteomes" id="UP000193498">
    <property type="component" value="Unassembled WGS sequence"/>
</dbReference>